<proteinExistence type="predicted"/>
<dbReference type="Gene3D" id="1.25.40.10">
    <property type="entry name" value="Tetratricopeptide repeat domain"/>
    <property type="match status" value="4"/>
</dbReference>
<reference evidence="2 3" key="1">
    <citation type="submission" date="2019-04" db="EMBL/GenBank/DDBJ databases">
        <title>Taxonomy of novel Haliea sp. from mangrove soil of West Coast of India.</title>
        <authorList>
            <person name="Verma A."/>
            <person name="Kumar P."/>
            <person name="Krishnamurthi S."/>
        </authorList>
    </citation>
    <scope>NUCLEOTIDE SEQUENCE [LARGE SCALE GENOMIC DNA]</scope>
    <source>
        <strain evidence="2 3">SAOS-164</strain>
    </source>
</reference>
<organism evidence="2 3">
    <name type="scientific">Mangrovimicrobium sediminis</name>
    <dbReference type="NCBI Taxonomy" id="2562682"/>
    <lineage>
        <taxon>Bacteria</taxon>
        <taxon>Pseudomonadati</taxon>
        <taxon>Pseudomonadota</taxon>
        <taxon>Gammaproteobacteria</taxon>
        <taxon>Cellvibrionales</taxon>
        <taxon>Halieaceae</taxon>
        <taxon>Mangrovimicrobium</taxon>
    </lineage>
</organism>
<dbReference type="SMART" id="SM00028">
    <property type="entry name" value="TPR"/>
    <property type="match status" value="5"/>
</dbReference>
<dbReference type="InterPro" id="IPR019734">
    <property type="entry name" value="TPR_rpt"/>
</dbReference>
<sequence>MSAPVMHALAGRRPCADARGAEAEVFKLRGNSRVALQRLALAAALCSLGGCSWVWDFNLPGSGPPPEPTLADLKPAEETEGPILPYEPGEEEQVPEVDLAQLEQYYREVLVVAEDPELRFEVRRRLADLQMMANEAQGAEEPGAVSYAGVIESYESLLREYPEAAGSDQLVYQMARAYDMEGRGDRAVALMEQLSEEYPESEHLAEAEFRKGEAYFAAGNYLQAELAYNRVVQTYDDNDYYANGLYMLGWSRFKQDAWPESAAAFVATLDELMPADNRLESMARGDREMAADCLRALAVMYSYQGGGDAIAAGFRQMGERPYQHLVYLALGELYLEQERYQDSASTFAGFIAEHPESPVAHEFQWQAIRVYEAGGFPEKVIEAKADYVASYSVLGPYWAAADDTQRDIMRPRLQEYVDQLARYHHELAQAGELPAARDDYFAAADYYGLYVDSFPEDETVPEKMFLMAEAREAGGDLRQAIADYQRMAYRFTNHGQAPEAAYAALLAYDRLDDLSAEEQAEQVDSQLRFAYTFAWDERAPVVLGRAAASLLAAQDYPRAVDAATDLTQWQPYPGDELVIGAWRVLGHGQFESANYAQAEHAYGQLLARLPAGDARRADAQEQLAASIYRQGEAASASGDPLLAAGHYARVIELAPTAEIRRNAQYDAATSYRAAGELDSANALLVDFRQRFPDNALSAGIGAILVENYEAQSDWQSAARELDRIHADAADPEVQRESLYLAADYYLRAGDEARAIERLRSYAHGWPQPLAPRMEAMLTLADLYGTSGETDKRQYWLNAMADAHDSAGAQATDRSRYLAASAVSELADDAYAGYTAIALVQPLEQSLRRKRDALRETVDAYERVNDYGLQEFGTRATFRLGEVYRELSSGLMDSERPAQLDALALEQYELLLEEQAFPFEEKAVAIHAANAERAWDGLYDEWIEGSFAVLGELQPARWGKRESRVEYSRGIR</sequence>
<evidence type="ECO:0000256" key="1">
    <source>
        <dbReference type="PROSITE-ProRule" id="PRU00339"/>
    </source>
</evidence>
<keyword evidence="1" id="KW-0802">TPR repeat</keyword>
<evidence type="ECO:0000313" key="2">
    <source>
        <dbReference type="EMBL" id="TGD75630.1"/>
    </source>
</evidence>
<dbReference type="PROSITE" id="PS50005">
    <property type="entry name" value="TPR"/>
    <property type="match status" value="2"/>
</dbReference>
<dbReference type="EMBL" id="SRLE01000002">
    <property type="protein sequence ID" value="TGD75630.1"/>
    <property type="molecule type" value="Genomic_DNA"/>
</dbReference>
<dbReference type="Proteomes" id="UP000298050">
    <property type="component" value="Unassembled WGS sequence"/>
</dbReference>
<dbReference type="SUPFAM" id="SSF48452">
    <property type="entry name" value="TPR-like"/>
    <property type="match status" value="3"/>
</dbReference>
<evidence type="ECO:0000313" key="3">
    <source>
        <dbReference type="Proteomes" id="UP000298050"/>
    </source>
</evidence>
<feature type="repeat" description="TPR" evidence="1">
    <location>
        <begin position="205"/>
        <end position="238"/>
    </location>
</feature>
<keyword evidence="3" id="KW-1185">Reference proteome</keyword>
<dbReference type="RefSeq" id="WP_135440882.1">
    <property type="nucleotide sequence ID" value="NZ_SRLE01000002.1"/>
</dbReference>
<dbReference type="InterPro" id="IPR011990">
    <property type="entry name" value="TPR-like_helical_dom_sf"/>
</dbReference>
<dbReference type="AlphaFoldDB" id="A0A4Z0M8A5"/>
<name>A0A4Z0M8A5_9GAMM</name>
<gene>
    <name evidence="2" type="ORF">E4634_01705</name>
</gene>
<protein>
    <submittedName>
        <fullName evidence="2">Tetratricopeptide repeat protein</fullName>
    </submittedName>
</protein>
<dbReference type="Pfam" id="PF13174">
    <property type="entry name" value="TPR_6"/>
    <property type="match status" value="5"/>
</dbReference>
<accession>A0A4Z0M8A5</accession>
<comment type="caution">
    <text evidence="2">The sequence shown here is derived from an EMBL/GenBank/DDBJ whole genome shotgun (WGS) entry which is preliminary data.</text>
</comment>
<feature type="repeat" description="TPR" evidence="1">
    <location>
        <begin position="324"/>
        <end position="357"/>
    </location>
</feature>
<dbReference type="OrthoDB" id="9806825at2"/>